<keyword evidence="4" id="KW-1185">Reference proteome</keyword>
<evidence type="ECO:0000256" key="1">
    <source>
        <dbReference type="SAM" id="MobiDB-lite"/>
    </source>
</evidence>
<dbReference type="Proteomes" id="UP000499080">
    <property type="component" value="Unassembled WGS sequence"/>
</dbReference>
<accession>A0A4Y2QUJ8</accession>
<evidence type="ECO:0000259" key="2">
    <source>
        <dbReference type="Pfam" id="PF08434"/>
    </source>
</evidence>
<proteinExistence type="predicted"/>
<comment type="caution">
    <text evidence="3">The sequence shown here is derived from an EMBL/GenBank/DDBJ whole genome shotgun (WGS) entry which is preliminary data.</text>
</comment>
<organism evidence="3 4">
    <name type="scientific">Araneus ventricosus</name>
    <name type="common">Orbweaver spider</name>
    <name type="synonym">Epeira ventricosa</name>
    <dbReference type="NCBI Taxonomy" id="182803"/>
    <lineage>
        <taxon>Eukaryota</taxon>
        <taxon>Metazoa</taxon>
        <taxon>Ecdysozoa</taxon>
        <taxon>Arthropoda</taxon>
        <taxon>Chelicerata</taxon>
        <taxon>Arachnida</taxon>
        <taxon>Araneae</taxon>
        <taxon>Araneomorphae</taxon>
        <taxon>Entelegynae</taxon>
        <taxon>Araneoidea</taxon>
        <taxon>Araneidae</taxon>
        <taxon>Araneus</taxon>
    </lineage>
</organism>
<dbReference type="AlphaFoldDB" id="A0A4Y2QUJ8"/>
<dbReference type="InterPro" id="IPR013642">
    <property type="entry name" value="CLCA_N"/>
</dbReference>
<dbReference type="Pfam" id="PF08434">
    <property type="entry name" value="CLCA"/>
    <property type="match status" value="1"/>
</dbReference>
<reference evidence="3 4" key="1">
    <citation type="journal article" date="2019" name="Sci. Rep.">
        <title>Orb-weaving spider Araneus ventricosus genome elucidates the spidroin gene catalogue.</title>
        <authorList>
            <person name="Kono N."/>
            <person name="Nakamura H."/>
            <person name="Ohtoshi R."/>
            <person name="Moran D.A.P."/>
            <person name="Shinohara A."/>
            <person name="Yoshida Y."/>
            <person name="Fujiwara M."/>
            <person name="Mori M."/>
            <person name="Tomita M."/>
            <person name="Arakawa K."/>
        </authorList>
    </citation>
    <scope>NUCLEOTIDE SEQUENCE [LARGE SCALE GENOMIC DNA]</scope>
</reference>
<protein>
    <recommendedName>
        <fullName evidence="2">Calcium-activated chloride channel N-terminal domain-containing protein</fullName>
    </recommendedName>
</protein>
<dbReference type="EMBL" id="BGPR01014839">
    <property type="protein sequence ID" value="GBN66916.1"/>
    <property type="molecule type" value="Genomic_DNA"/>
</dbReference>
<evidence type="ECO:0000313" key="4">
    <source>
        <dbReference type="Proteomes" id="UP000499080"/>
    </source>
</evidence>
<feature type="compositionally biased region" description="Basic and acidic residues" evidence="1">
    <location>
        <begin position="1"/>
        <end position="12"/>
    </location>
</feature>
<sequence length="214" mass="24520">MEHICGKDDHPHHNTSRNKQNTLCNGRSIWDVVKQSDDFKTTQQQPDDLVPENIQFSYIQESKPRFVVLLENSDNLHEQLFAIPFALRRFYYDLPARSKLALYTYNSEVAEALPYKELSAEVRSDLGTFVDFGSPAKSICTSCGLAKAAQFDEQRKLKRRKKAENESLNRIELPSKVSKFAPCVKANRHFGMRKLRFPPFELDCGSADLDAAQF</sequence>
<name>A0A4Y2QUJ8_ARAVE</name>
<evidence type="ECO:0000313" key="3">
    <source>
        <dbReference type="EMBL" id="GBN66916.1"/>
    </source>
</evidence>
<feature type="region of interest" description="Disordered" evidence="1">
    <location>
        <begin position="1"/>
        <end position="20"/>
    </location>
</feature>
<feature type="domain" description="Calcium-activated chloride channel N-terminal" evidence="2">
    <location>
        <begin position="9"/>
        <end position="43"/>
    </location>
</feature>
<dbReference type="OrthoDB" id="6349171at2759"/>
<gene>
    <name evidence="3" type="ORF">AVEN_113494_1</name>
</gene>